<dbReference type="PROSITE" id="PS50935">
    <property type="entry name" value="SSB"/>
    <property type="match status" value="1"/>
</dbReference>
<dbReference type="GO" id="GO:0003697">
    <property type="term" value="F:single-stranded DNA binding"/>
    <property type="evidence" value="ECO:0007669"/>
    <property type="project" value="UniProtKB-UniRule"/>
</dbReference>
<dbReference type="PIRSF" id="PIRSF002070">
    <property type="entry name" value="SSB"/>
    <property type="match status" value="1"/>
</dbReference>
<evidence type="ECO:0000313" key="5">
    <source>
        <dbReference type="EMBL" id="PJF32220.1"/>
    </source>
</evidence>
<sequence>MTFQQIIIVGNVGRDPEFKYLETIGIAVCSFSVAVSKVTGRGDQRTEKTTWFRVTIWRERAETASQLIKKGQRVLIVGEVSASAYVAQDGKPTASLEITASDFRLLSAKGESEGNAAAADTVSSPVKRSPPAPDDIPEEAGDLPF</sequence>
<dbReference type="GO" id="GO:0009295">
    <property type="term" value="C:nucleoid"/>
    <property type="evidence" value="ECO:0007669"/>
    <property type="project" value="TreeGrafter"/>
</dbReference>
<dbReference type="HAMAP" id="MF_00984">
    <property type="entry name" value="SSB"/>
    <property type="match status" value="1"/>
</dbReference>
<proteinExistence type="inferred from homology"/>
<dbReference type="PANTHER" id="PTHR10302">
    <property type="entry name" value="SINGLE-STRANDED DNA-BINDING PROTEIN"/>
    <property type="match status" value="1"/>
</dbReference>
<evidence type="ECO:0000256" key="1">
    <source>
        <dbReference type="ARBA" id="ARBA00023125"/>
    </source>
</evidence>
<dbReference type="GO" id="GO:0006260">
    <property type="term" value="P:DNA replication"/>
    <property type="evidence" value="ECO:0007669"/>
    <property type="project" value="InterPro"/>
</dbReference>
<gene>
    <name evidence="5" type="ORF">CUN51_00925</name>
</gene>
<dbReference type="CDD" id="cd04496">
    <property type="entry name" value="SSB_OBF"/>
    <property type="match status" value="1"/>
</dbReference>
<dbReference type="InterPro" id="IPR000424">
    <property type="entry name" value="Primosome_PriB/ssb"/>
</dbReference>
<comment type="caution">
    <text evidence="2">Lacks conserved residue(s) required for the propagation of feature annotation.</text>
</comment>
<dbReference type="EMBL" id="PGTK01000001">
    <property type="protein sequence ID" value="PJF32220.1"/>
    <property type="molecule type" value="Genomic_DNA"/>
</dbReference>
<dbReference type="InterPro" id="IPR011344">
    <property type="entry name" value="ssDNA-bd"/>
</dbReference>
<protein>
    <recommendedName>
        <fullName evidence="2 3">Single-stranded DNA-binding protein</fullName>
        <shortName evidence="2">SSB</shortName>
    </recommendedName>
</protein>
<dbReference type="Gene3D" id="2.40.50.140">
    <property type="entry name" value="Nucleic acid-binding proteins"/>
    <property type="match status" value="1"/>
</dbReference>
<reference evidence="5 6" key="1">
    <citation type="submission" date="2017-11" db="EMBL/GenBank/DDBJ databases">
        <title>Evolution of Phototrophy in the Chloroflexi Phylum Driven by Horizontal Gene Transfer.</title>
        <authorList>
            <person name="Ward L.M."/>
            <person name="Hemp J."/>
            <person name="Shih P.M."/>
            <person name="Mcglynn S.E."/>
            <person name="Fischer W."/>
        </authorList>
    </citation>
    <scope>NUCLEOTIDE SEQUENCE [LARGE SCALE GENOMIC DNA]</scope>
    <source>
        <strain evidence="5">CP2_2F</strain>
    </source>
</reference>
<keyword evidence="1 2" id="KW-0238">DNA-binding</keyword>
<dbReference type="SUPFAM" id="SSF50249">
    <property type="entry name" value="Nucleic acid-binding proteins"/>
    <property type="match status" value="1"/>
</dbReference>
<dbReference type="Pfam" id="PF00436">
    <property type="entry name" value="SSB"/>
    <property type="match status" value="1"/>
</dbReference>
<name>A0A2M8P3V3_9CHLR</name>
<evidence type="ECO:0000256" key="4">
    <source>
        <dbReference type="SAM" id="MobiDB-lite"/>
    </source>
</evidence>
<evidence type="ECO:0000256" key="3">
    <source>
        <dbReference type="PIRNR" id="PIRNR002070"/>
    </source>
</evidence>
<accession>A0A2M8P3V3</accession>
<dbReference type="NCBIfam" id="TIGR00621">
    <property type="entry name" value="ssb"/>
    <property type="match status" value="1"/>
</dbReference>
<dbReference type="InterPro" id="IPR012340">
    <property type="entry name" value="NA-bd_OB-fold"/>
</dbReference>
<evidence type="ECO:0000256" key="2">
    <source>
        <dbReference type="HAMAP-Rule" id="MF_00984"/>
    </source>
</evidence>
<feature type="compositionally biased region" description="Acidic residues" evidence="4">
    <location>
        <begin position="135"/>
        <end position="145"/>
    </location>
</feature>
<comment type="subunit">
    <text evidence="2">Homotetramer.</text>
</comment>
<dbReference type="PANTHER" id="PTHR10302:SF0">
    <property type="entry name" value="SINGLE-STRANDED DNA-BINDING PROTEIN, MITOCHONDRIAL"/>
    <property type="match status" value="1"/>
</dbReference>
<organism evidence="5 6">
    <name type="scientific">Candidatus Thermofonsia Clade 1 bacterium</name>
    <dbReference type="NCBI Taxonomy" id="2364210"/>
    <lineage>
        <taxon>Bacteria</taxon>
        <taxon>Bacillati</taxon>
        <taxon>Chloroflexota</taxon>
        <taxon>Candidatus Thermofontia</taxon>
        <taxon>Candidatus Thermofonsia Clade 1</taxon>
    </lineage>
</organism>
<feature type="region of interest" description="Disordered" evidence="4">
    <location>
        <begin position="111"/>
        <end position="145"/>
    </location>
</feature>
<comment type="caution">
    <text evidence="5">The sequence shown here is derived from an EMBL/GenBank/DDBJ whole genome shotgun (WGS) entry which is preliminary data.</text>
</comment>
<evidence type="ECO:0000313" key="6">
    <source>
        <dbReference type="Proteomes" id="UP000228921"/>
    </source>
</evidence>
<dbReference type="AlphaFoldDB" id="A0A2M8P3V3"/>
<dbReference type="Proteomes" id="UP000228921">
    <property type="component" value="Unassembled WGS sequence"/>
</dbReference>